<evidence type="ECO:0000259" key="9">
    <source>
        <dbReference type="PROSITE" id="PS50110"/>
    </source>
</evidence>
<dbReference type="AlphaFoldDB" id="A0A7C3ZIL7"/>
<sequence>MDNSMKILIVEDELIAAENLSETLQDLGYAVAGIVDSGEEAITATAALKPDLVLMDIMLQGQIDGVTAAATLRYLNIPVIFMTAYGDRDTIGRAKVTEPLGYLVKPFKPQDLQATVEIAWQKHLGEMQQREELQKQQDANQLKSRFISQTSHELRTPLTAILSSSELLKHYSDKLSEEKKQKSYQRIESAVQAMTETIDELLLVSQADSGQLHFNPQPLDLTQFCLELVDQLRVGDRHKHTLNFQVMGTPAHTYLDQKLLGHILQNLLSNALKYSPEGTTVDFLLTYSASAIVLMVQDRGIGIPPNDLKQLFQPFYRATNTGKIKGTGLGLNIVKYCVELHGGKISVDSTEGVGTTFTVRLPVAGL</sequence>
<dbReference type="CDD" id="cd00082">
    <property type="entry name" value="HisKA"/>
    <property type="match status" value="1"/>
</dbReference>
<dbReference type="EMBL" id="DSPX01000039">
    <property type="protein sequence ID" value="HGF99804.1"/>
    <property type="molecule type" value="Genomic_DNA"/>
</dbReference>
<evidence type="ECO:0000256" key="6">
    <source>
        <dbReference type="ARBA" id="ARBA00023012"/>
    </source>
</evidence>
<keyword evidence="6" id="KW-0902">Two-component regulatory system</keyword>
<dbReference type="SUPFAM" id="SSF52172">
    <property type="entry name" value="CheY-like"/>
    <property type="match status" value="1"/>
</dbReference>
<feature type="domain" description="Response regulatory" evidence="9">
    <location>
        <begin position="6"/>
        <end position="120"/>
    </location>
</feature>
<comment type="caution">
    <text evidence="10">The sequence shown here is derived from an EMBL/GenBank/DDBJ whole genome shotgun (WGS) entry which is preliminary data.</text>
</comment>
<dbReference type="InterPro" id="IPR004358">
    <property type="entry name" value="Sig_transdc_His_kin-like_C"/>
</dbReference>
<dbReference type="InterPro" id="IPR003661">
    <property type="entry name" value="HisK_dim/P_dom"/>
</dbReference>
<dbReference type="InterPro" id="IPR011006">
    <property type="entry name" value="CheY-like_superfamily"/>
</dbReference>
<dbReference type="CDD" id="cd17534">
    <property type="entry name" value="REC_DC-like"/>
    <property type="match status" value="1"/>
</dbReference>
<feature type="modified residue" description="4-aspartylphosphate" evidence="7">
    <location>
        <position position="56"/>
    </location>
</feature>
<dbReference type="InterPro" id="IPR001789">
    <property type="entry name" value="Sig_transdc_resp-reg_receiver"/>
</dbReference>
<evidence type="ECO:0000256" key="5">
    <source>
        <dbReference type="ARBA" id="ARBA00022777"/>
    </source>
</evidence>
<dbReference type="Gene3D" id="3.30.565.10">
    <property type="entry name" value="Histidine kinase-like ATPase, C-terminal domain"/>
    <property type="match status" value="1"/>
</dbReference>
<dbReference type="PANTHER" id="PTHR43711">
    <property type="entry name" value="TWO-COMPONENT HISTIDINE KINASE"/>
    <property type="match status" value="1"/>
</dbReference>
<dbReference type="PRINTS" id="PR00344">
    <property type="entry name" value="BCTRLSENSOR"/>
</dbReference>
<gene>
    <name evidence="10" type="ORF">ENR15_03815</name>
</gene>
<dbReference type="PROSITE" id="PS50110">
    <property type="entry name" value="RESPONSE_REGULATORY"/>
    <property type="match status" value="1"/>
</dbReference>
<evidence type="ECO:0000256" key="4">
    <source>
        <dbReference type="ARBA" id="ARBA00022679"/>
    </source>
</evidence>
<evidence type="ECO:0000313" key="10">
    <source>
        <dbReference type="EMBL" id="HGF99804.1"/>
    </source>
</evidence>
<dbReference type="Pfam" id="PF00072">
    <property type="entry name" value="Response_reg"/>
    <property type="match status" value="1"/>
</dbReference>
<dbReference type="InterPro" id="IPR050736">
    <property type="entry name" value="Sensor_HK_Regulatory"/>
</dbReference>
<dbReference type="InterPro" id="IPR036890">
    <property type="entry name" value="HATPase_C_sf"/>
</dbReference>
<name>A0A7C3ZIL7_9CYAN</name>
<dbReference type="EC" id="2.7.13.3" evidence="2"/>
<comment type="catalytic activity">
    <reaction evidence="1">
        <text>ATP + protein L-histidine = ADP + protein N-phospho-L-histidine.</text>
        <dbReference type="EC" id="2.7.13.3"/>
    </reaction>
</comment>
<dbReference type="InterPro" id="IPR003594">
    <property type="entry name" value="HATPase_dom"/>
</dbReference>
<evidence type="ECO:0000259" key="8">
    <source>
        <dbReference type="PROSITE" id="PS50109"/>
    </source>
</evidence>
<dbReference type="GO" id="GO:0000155">
    <property type="term" value="F:phosphorelay sensor kinase activity"/>
    <property type="evidence" value="ECO:0007669"/>
    <property type="project" value="InterPro"/>
</dbReference>
<evidence type="ECO:0000256" key="3">
    <source>
        <dbReference type="ARBA" id="ARBA00022553"/>
    </source>
</evidence>
<evidence type="ECO:0000256" key="7">
    <source>
        <dbReference type="PROSITE-ProRule" id="PRU00169"/>
    </source>
</evidence>
<dbReference type="Pfam" id="PF00512">
    <property type="entry name" value="HisKA"/>
    <property type="match status" value="1"/>
</dbReference>
<dbReference type="Pfam" id="PF02518">
    <property type="entry name" value="HATPase_c"/>
    <property type="match status" value="1"/>
</dbReference>
<organism evidence="10">
    <name type="scientific">Planktothricoides sp. SpSt-374</name>
    <dbReference type="NCBI Taxonomy" id="2282167"/>
    <lineage>
        <taxon>Bacteria</taxon>
        <taxon>Bacillati</taxon>
        <taxon>Cyanobacteriota</taxon>
        <taxon>Cyanophyceae</taxon>
        <taxon>Oscillatoriophycideae</taxon>
        <taxon>Oscillatoriales</taxon>
        <taxon>Oscillatoriaceae</taxon>
        <taxon>Planktothricoides</taxon>
    </lineage>
</organism>
<evidence type="ECO:0000256" key="2">
    <source>
        <dbReference type="ARBA" id="ARBA00012438"/>
    </source>
</evidence>
<dbReference type="Gene3D" id="1.10.287.130">
    <property type="match status" value="1"/>
</dbReference>
<dbReference type="FunFam" id="3.30.565.10:FF:000006">
    <property type="entry name" value="Sensor histidine kinase WalK"/>
    <property type="match status" value="1"/>
</dbReference>
<dbReference type="SUPFAM" id="SSF55874">
    <property type="entry name" value="ATPase domain of HSP90 chaperone/DNA topoisomerase II/histidine kinase"/>
    <property type="match status" value="1"/>
</dbReference>
<dbReference type="SMART" id="SM00387">
    <property type="entry name" value="HATPase_c"/>
    <property type="match status" value="1"/>
</dbReference>
<protein>
    <recommendedName>
        <fullName evidence="2">histidine kinase</fullName>
        <ecNumber evidence="2">2.7.13.3</ecNumber>
    </recommendedName>
</protein>
<dbReference type="CDD" id="cd00075">
    <property type="entry name" value="HATPase"/>
    <property type="match status" value="1"/>
</dbReference>
<dbReference type="Gene3D" id="3.40.50.2300">
    <property type="match status" value="1"/>
</dbReference>
<dbReference type="SMART" id="SM00388">
    <property type="entry name" value="HisKA"/>
    <property type="match status" value="1"/>
</dbReference>
<dbReference type="InterPro" id="IPR005467">
    <property type="entry name" value="His_kinase_dom"/>
</dbReference>
<dbReference type="PROSITE" id="PS50109">
    <property type="entry name" value="HIS_KIN"/>
    <property type="match status" value="1"/>
</dbReference>
<reference evidence="10" key="1">
    <citation type="journal article" date="2020" name="mSystems">
        <title>Genome- and Community-Level Interaction Insights into Carbon Utilization and Element Cycling Functions of Hydrothermarchaeota in Hydrothermal Sediment.</title>
        <authorList>
            <person name="Zhou Z."/>
            <person name="Liu Y."/>
            <person name="Xu W."/>
            <person name="Pan J."/>
            <person name="Luo Z.H."/>
            <person name="Li M."/>
        </authorList>
    </citation>
    <scope>NUCLEOTIDE SEQUENCE [LARGE SCALE GENOMIC DNA]</scope>
    <source>
        <strain evidence="10">SpSt-374</strain>
    </source>
</reference>
<dbReference type="SUPFAM" id="SSF47384">
    <property type="entry name" value="Homodimeric domain of signal transducing histidine kinase"/>
    <property type="match status" value="1"/>
</dbReference>
<feature type="domain" description="Histidine kinase" evidence="8">
    <location>
        <begin position="149"/>
        <end position="365"/>
    </location>
</feature>
<dbReference type="PANTHER" id="PTHR43711:SF26">
    <property type="entry name" value="SENSOR HISTIDINE KINASE RCSC"/>
    <property type="match status" value="1"/>
</dbReference>
<dbReference type="SMART" id="SM00448">
    <property type="entry name" value="REC"/>
    <property type="match status" value="1"/>
</dbReference>
<accession>A0A7C3ZIL7</accession>
<keyword evidence="5 10" id="KW-0418">Kinase</keyword>
<dbReference type="InterPro" id="IPR036097">
    <property type="entry name" value="HisK_dim/P_sf"/>
</dbReference>
<keyword evidence="3 7" id="KW-0597">Phosphoprotein</keyword>
<proteinExistence type="predicted"/>
<keyword evidence="4" id="KW-0808">Transferase</keyword>
<evidence type="ECO:0000256" key="1">
    <source>
        <dbReference type="ARBA" id="ARBA00000085"/>
    </source>
</evidence>